<reference evidence="6 7" key="1">
    <citation type="journal article" date="2012" name="PLoS ONE">
        <title>The genome characteristics and predicted function of methyl-group oxidation pathway in the obligate aceticlastic methanogens, Methanosaeta spp.</title>
        <authorList>
            <person name="Zhu J."/>
            <person name="Zheng H."/>
            <person name="Ai G."/>
            <person name="Zhang G."/>
            <person name="Liu D."/>
            <person name="Liu X."/>
            <person name="Dong X."/>
        </authorList>
    </citation>
    <scope>NUCLEOTIDE SEQUENCE [LARGE SCALE GENOMIC DNA]</scope>
    <source>
        <strain evidence="6 7">6Ac</strain>
    </source>
</reference>
<keyword evidence="7" id="KW-1185">Reference proteome</keyword>
<dbReference type="HOGENOM" id="CLU_090889_0_0_2"/>
<dbReference type="Gene3D" id="1.10.10.10">
    <property type="entry name" value="Winged helix-like DNA-binding domain superfamily/Winged helix DNA-binding domain"/>
    <property type="match status" value="1"/>
</dbReference>
<dbReference type="Proteomes" id="UP000005877">
    <property type="component" value="Chromosome"/>
</dbReference>
<dbReference type="GO" id="GO:0003677">
    <property type="term" value="F:DNA binding"/>
    <property type="evidence" value="ECO:0007669"/>
    <property type="project" value="UniProtKB-KW"/>
</dbReference>
<dbReference type="PANTHER" id="PTHR33154:SF33">
    <property type="entry name" value="TRANSCRIPTIONAL REPRESSOR SDPR"/>
    <property type="match status" value="1"/>
</dbReference>
<dbReference type="Pfam" id="PF24270">
    <property type="entry name" value="HTH_Cmi2_C"/>
    <property type="match status" value="1"/>
</dbReference>
<dbReference type="AlphaFoldDB" id="G7WR75"/>
<dbReference type="GeneID" id="12511195"/>
<dbReference type="InterPro" id="IPR036390">
    <property type="entry name" value="WH_DNA-bd_sf"/>
</dbReference>
<evidence type="ECO:0000313" key="7">
    <source>
        <dbReference type="Proteomes" id="UP000005877"/>
    </source>
</evidence>
<dbReference type="InterPro" id="IPR036388">
    <property type="entry name" value="WH-like_DNA-bd_sf"/>
</dbReference>
<dbReference type="InterPro" id="IPR056346">
    <property type="entry name" value="HTH_Cmi2_C"/>
</dbReference>
<dbReference type="EMBL" id="CP003117">
    <property type="protein sequence ID" value="AET65378.1"/>
    <property type="molecule type" value="Genomic_DNA"/>
</dbReference>
<evidence type="ECO:0000256" key="3">
    <source>
        <dbReference type="ARBA" id="ARBA00023163"/>
    </source>
</evidence>
<dbReference type="SUPFAM" id="SSF46785">
    <property type="entry name" value="Winged helix' DNA-binding domain"/>
    <property type="match status" value="2"/>
</dbReference>
<dbReference type="OrthoDB" id="9623at2157"/>
<dbReference type="STRING" id="1110509.Mhar_2022"/>
<dbReference type="GO" id="GO:0003700">
    <property type="term" value="F:DNA-binding transcription factor activity"/>
    <property type="evidence" value="ECO:0007669"/>
    <property type="project" value="InterPro"/>
</dbReference>
<evidence type="ECO:0000313" key="6">
    <source>
        <dbReference type="EMBL" id="AET65378.1"/>
    </source>
</evidence>
<dbReference type="KEGG" id="mhi:Mhar_2022"/>
<dbReference type="InterPro" id="IPR011991">
    <property type="entry name" value="ArsR-like_HTH"/>
</dbReference>
<evidence type="ECO:0000256" key="4">
    <source>
        <dbReference type="SAM" id="MobiDB-lite"/>
    </source>
</evidence>
<name>G7WR75_METH6</name>
<dbReference type="RefSeq" id="WP_014587554.1">
    <property type="nucleotide sequence ID" value="NC_017527.1"/>
</dbReference>
<feature type="domain" description="HTH arsR-type" evidence="5">
    <location>
        <begin position="1"/>
        <end position="89"/>
    </location>
</feature>
<dbReference type="Pfam" id="PF12840">
    <property type="entry name" value="HTH_20"/>
    <property type="match status" value="1"/>
</dbReference>
<gene>
    <name evidence="6" type="ordered locus">Mhar_2022</name>
</gene>
<dbReference type="SMART" id="SM00418">
    <property type="entry name" value="HTH_ARSR"/>
    <property type="match status" value="1"/>
</dbReference>
<sequence length="230" mass="26093">MDPVEILDILGNENRRRILQLLSCRPFYFNEMAKRLDLGPKAVIDHLEMLERAGLIECYRDDRRRKYFRIAENVVLEVAFSPHSYGIRTYRPQPPGRPLRREAWGDRIPDRTPSAPEPPAGSGRRDLRPNELEGICSRLRELEEERLRLRGLLEEIASEEMAARRLATGLIVESASDEMEAEILTALLSGDSGSEALAARLGIPAAVVEERLRGLAAQGKVQKRGERWTI</sequence>
<dbReference type="CDD" id="cd00090">
    <property type="entry name" value="HTH_ARSR"/>
    <property type="match status" value="1"/>
</dbReference>
<dbReference type="InterPro" id="IPR001845">
    <property type="entry name" value="HTH_ArsR_DNA-bd_dom"/>
</dbReference>
<accession>G7WR75</accession>
<organism evidence="6 7">
    <name type="scientific">Methanothrix harundinacea (strain 6Ac)</name>
    <name type="common">Methanosaeta harundinacea</name>
    <dbReference type="NCBI Taxonomy" id="1110509"/>
    <lineage>
        <taxon>Archaea</taxon>
        <taxon>Methanobacteriati</taxon>
        <taxon>Methanobacteriota</taxon>
        <taxon>Stenosarchaea group</taxon>
        <taxon>Methanomicrobia</taxon>
        <taxon>Methanotrichales</taxon>
        <taxon>Methanotrichaceae</taxon>
        <taxon>Methanothrix</taxon>
    </lineage>
</organism>
<evidence type="ECO:0000259" key="5">
    <source>
        <dbReference type="PROSITE" id="PS50987"/>
    </source>
</evidence>
<keyword evidence="1" id="KW-0805">Transcription regulation</keyword>
<feature type="region of interest" description="Disordered" evidence="4">
    <location>
        <begin position="87"/>
        <end position="128"/>
    </location>
</feature>
<evidence type="ECO:0000256" key="1">
    <source>
        <dbReference type="ARBA" id="ARBA00023015"/>
    </source>
</evidence>
<dbReference type="PANTHER" id="PTHR33154">
    <property type="entry name" value="TRANSCRIPTIONAL REGULATOR, ARSR FAMILY"/>
    <property type="match status" value="1"/>
</dbReference>
<protein>
    <submittedName>
        <fullName evidence="6">Transcriptional regulator, ArsR family</fullName>
    </submittedName>
</protein>
<keyword evidence="3" id="KW-0804">Transcription</keyword>
<keyword evidence="2" id="KW-0238">DNA-binding</keyword>
<proteinExistence type="predicted"/>
<dbReference type="PATRIC" id="fig|1110509.7.peg.2243"/>
<dbReference type="InterPro" id="IPR051081">
    <property type="entry name" value="HTH_MetalResp_TranReg"/>
</dbReference>
<evidence type="ECO:0000256" key="2">
    <source>
        <dbReference type="ARBA" id="ARBA00023125"/>
    </source>
</evidence>
<feature type="compositionally biased region" description="Basic and acidic residues" evidence="4">
    <location>
        <begin position="99"/>
        <end position="110"/>
    </location>
</feature>
<dbReference type="PROSITE" id="PS50987">
    <property type="entry name" value="HTH_ARSR_2"/>
    <property type="match status" value="1"/>
</dbReference>